<dbReference type="eggNOG" id="ENOG502SH1N">
    <property type="taxonomic scope" value="Eukaryota"/>
</dbReference>
<gene>
    <name evidence="1" type="ORF">HETIRDRAFT_174760</name>
</gene>
<dbReference type="AlphaFoldDB" id="W4JTB2"/>
<dbReference type="GeneID" id="20668531"/>
<dbReference type="STRING" id="747525.W4JTB2"/>
<evidence type="ECO:0000313" key="2">
    <source>
        <dbReference type="Proteomes" id="UP000030671"/>
    </source>
</evidence>
<dbReference type="OrthoDB" id="2669721at2759"/>
<dbReference type="RefSeq" id="XP_009551582.1">
    <property type="nucleotide sequence ID" value="XM_009553287.1"/>
</dbReference>
<keyword evidence="2" id="KW-1185">Reference proteome</keyword>
<dbReference type="Proteomes" id="UP000030671">
    <property type="component" value="Unassembled WGS sequence"/>
</dbReference>
<organism evidence="1 2">
    <name type="scientific">Heterobasidion irregulare (strain TC 32-1)</name>
    <dbReference type="NCBI Taxonomy" id="747525"/>
    <lineage>
        <taxon>Eukaryota</taxon>
        <taxon>Fungi</taxon>
        <taxon>Dikarya</taxon>
        <taxon>Basidiomycota</taxon>
        <taxon>Agaricomycotina</taxon>
        <taxon>Agaricomycetes</taxon>
        <taxon>Russulales</taxon>
        <taxon>Bondarzewiaceae</taxon>
        <taxon>Heterobasidion</taxon>
        <taxon>Heterobasidion annosum species complex</taxon>
    </lineage>
</organism>
<protein>
    <submittedName>
        <fullName evidence="1">Uncharacterized protein</fullName>
    </submittedName>
</protein>
<dbReference type="EMBL" id="KI925464">
    <property type="protein sequence ID" value="ETW76704.1"/>
    <property type="molecule type" value="Genomic_DNA"/>
</dbReference>
<sequence length="271" mass="30442">MPIYEYWNQWPRVVSSNDQGVLREQWNEGSILIQQLHSSSDILKAIQDGQITADDSILLFSIDGAQLYKNKASDLQKALYSSWWFIPGLKGPKNLDSFIFPGFYHLAALQKEGLLAWDAARNDTVTDYPFLAFGTADMVGMADMSGTVGHQGRYGCCLACIQQGRHKPGCDHPDQSYCQSKGTSEELAQRYSEYLLKVQQSRNQTQYESNRLDTGICKPTLFSGLQSQHTLGMPACFPSDLMHLVSLNLTNLLILLWHGKFKCDKNDSKTS</sequence>
<name>W4JTB2_HETIT</name>
<proteinExistence type="predicted"/>
<dbReference type="InParanoid" id="W4JTB2"/>
<dbReference type="HOGENOM" id="CLU_007337_4_0_1"/>
<accession>W4JTB2</accession>
<dbReference type="KEGG" id="hir:HETIRDRAFT_174760"/>
<evidence type="ECO:0000313" key="1">
    <source>
        <dbReference type="EMBL" id="ETW76704.1"/>
    </source>
</evidence>
<reference evidence="1 2" key="1">
    <citation type="journal article" date="2012" name="New Phytol.">
        <title>Insight into trade-off between wood decay and parasitism from the genome of a fungal forest pathogen.</title>
        <authorList>
            <person name="Olson A."/>
            <person name="Aerts A."/>
            <person name="Asiegbu F."/>
            <person name="Belbahri L."/>
            <person name="Bouzid O."/>
            <person name="Broberg A."/>
            <person name="Canback B."/>
            <person name="Coutinho P.M."/>
            <person name="Cullen D."/>
            <person name="Dalman K."/>
            <person name="Deflorio G."/>
            <person name="van Diepen L.T."/>
            <person name="Dunand C."/>
            <person name="Duplessis S."/>
            <person name="Durling M."/>
            <person name="Gonthier P."/>
            <person name="Grimwood J."/>
            <person name="Fossdal C.G."/>
            <person name="Hansson D."/>
            <person name="Henrissat B."/>
            <person name="Hietala A."/>
            <person name="Himmelstrand K."/>
            <person name="Hoffmeister D."/>
            <person name="Hogberg N."/>
            <person name="James T.Y."/>
            <person name="Karlsson M."/>
            <person name="Kohler A."/>
            <person name="Kues U."/>
            <person name="Lee Y.H."/>
            <person name="Lin Y.C."/>
            <person name="Lind M."/>
            <person name="Lindquist E."/>
            <person name="Lombard V."/>
            <person name="Lucas S."/>
            <person name="Lunden K."/>
            <person name="Morin E."/>
            <person name="Murat C."/>
            <person name="Park J."/>
            <person name="Raffaello T."/>
            <person name="Rouze P."/>
            <person name="Salamov A."/>
            <person name="Schmutz J."/>
            <person name="Solheim H."/>
            <person name="Stahlberg J."/>
            <person name="Velez H."/>
            <person name="de Vries R.P."/>
            <person name="Wiebenga A."/>
            <person name="Woodward S."/>
            <person name="Yakovlev I."/>
            <person name="Garbelotto M."/>
            <person name="Martin F."/>
            <person name="Grigoriev I.V."/>
            <person name="Stenlid J."/>
        </authorList>
    </citation>
    <scope>NUCLEOTIDE SEQUENCE [LARGE SCALE GENOMIC DNA]</scope>
    <source>
        <strain evidence="1 2">TC 32-1</strain>
    </source>
</reference>